<sequence length="141" mass="15882">MSFVLIQASSVSLLGKKIPHLFHLCWLVHSLSTCFLSIYHLSFRSSVAFQSCILRCMFLRTQIKLQFSNSKSKRTSNTGARRKENCLSNSLSMPVCSVRFFLSFPPLPLLPPFPSRLVSPAIVIDHSISCIIDAHMNLKNP</sequence>
<dbReference type="EMBL" id="LN483144">
    <property type="protein sequence ID" value="CDZ96504.1"/>
    <property type="molecule type" value="Genomic_DNA"/>
</dbReference>
<organism evidence="1">
    <name type="scientific">Phaffia rhodozyma</name>
    <name type="common">Yeast</name>
    <name type="synonym">Xanthophyllomyces dendrorhous</name>
    <dbReference type="NCBI Taxonomy" id="264483"/>
    <lineage>
        <taxon>Eukaryota</taxon>
        <taxon>Fungi</taxon>
        <taxon>Dikarya</taxon>
        <taxon>Basidiomycota</taxon>
        <taxon>Agaricomycotina</taxon>
        <taxon>Tremellomycetes</taxon>
        <taxon>Cystofilobasidiales</taxon>
        <taxon>Mrakiaceae</taxon>
        <taxon>Phaffia</taxon>
    </lineage>
</organism>
<evidence type="ECO:0000313" key="1">
    <source>
        <dbReference type="EMBL" id="CDZ96504.1"/>
    </source>
</evidence>
<proteinExistence type="predicted"/>
<name>A0A0F7SGP6_PHARH</name>
<reference evidence="1" key="1">
    <citation type="submission" date="2014-08" db="EMBL/GenBank/DDBJ databases">
        <authorList>
            <person name="Sharma Rahul"/>
            <person name="Thines Marco"/>
        </authorList>
    </citation>
    <scope>NUCLEOTIDE SEQUENCE</scope>
</reference>
<accession>A0A0F7SGP6</accession>
<dbReference type="AlphaFoldDB" id="A0A0F7SGP6"/>
<protein>
    <submittedName>
        <fullName evidence="1">Uncharacterized protein</fullName>
    </submittedName>
</protein>